<proteinExistence type="predicted"/>
<gene>
    <name evidence="3" type="ORF">M8330_09510</name>
</gene>
<keyword evidence="4" id="KW-1185">Reference proteome</keyword>
<dbReference type="EMBL" id="JAMOIL010000010">
    <property type="protein sequence ID" value="MCM0620529.1"/>
    <property type="molecule type" value="Genomic_DNA"/>
</dbReference>
<keyword evidence="1" id="KW-0732">Signal</keyword>
<organism evidence="3 4">
    <name type="scientific">Nocardioides bruguierae</name>
    <dbReference type="NCBI Taxonomy" id="2945102"/>
    <lineage>
        <taxon>Bacteria</taxon>
        <taxon>Bacillati</taxon>
        <taxon>Actinomycetota</taxon>
        <taxon>Actinomycetes</taxon>
        <taxon>Propionibacteriales</taxon>
        <taxon>Nocardioidaceae</taxon>
        <taxon>Nocardioides</taxon>
    </lineage>
</organism>
<evidence type="ECO:0000313" key="4">
    <source>
        <dbReference type="Proteomes" id="UP001139485"/>
    </source>
</evidence>
<sequence>MRTRLRSLVLVPAVALLAVGCGTQQGQTDGGLGTDPRLWVTLADLDGSTWTSTRVRADEAPADTEVRLTFEGEQLGASVGCNSLGGQVSLVEGVLEVGDLAMTEMGCPADLAAAETWLVDVLSSGPSLALDDGLLTVTSDAGVVELTNPADVALEGTTWRLDGIGSGTGESGVVSSLPTGVTMPELTLEDGRLTGSDGLHDISSDYTLDGDTLSLGGLVRTQVGTTASAQAEISEAVQGVLGAGTLTWEVTESSLVLDAGSAQLYLVAVG</sequence>
<reference evidence="3" key="1">
    <citation type="submission" date="2022-05" db="EMBL/GenBank/DDBJ databases">
        <authorList>
            <person name="Tuo L."/>
        </authorList>
    </citation>
    <scope>NUCLEOTIDE SEQUENCE</scope>
    <source>
        <strain evidence="3">BSK12Z-4</strain>
    </source>
</reference>
<evidence type="ECO:0000313" key="3">
    <source>
        <dbReference type="EMBL" id="MCM0620529.1"/>
    </source>
</evidence>
<name>A0A9X2IFK0_9ACTN</name>
<dbReference type="Pfam" id="PF03724">
    <property type="entry name" value="META"/>
    <property type="match status" value="2"/>
</dbReference>
<dbReference type="PANTHER" id="PTHR35535">
    <property type="entry name" value="HEAT SHOCK PROTEIN HSLJ"/>
    <property type="match status" value="1"/>
</dbReference>
<dbReference type="RefSeq" id="WP_250827126.1">
    <property type="nucleotide sequence ID" value="NZ_JAMOIL010000010.1"/>
</dbReference>
<dbReference type="InterPro" id="IPR038670">
    <property type="entry name" value="HslJ-like_sf"/>
</dbReference>
<feature type="domain" description="DUF306" evidence="2">
    <location>
        <begin position="153"/>
        <end position="261"/>
    </location>
</feature>
<feature type="signal peptide" evidence="1">
    <location>
        <begin position="1"/>
        <end position="26"/>
    </location>
</feature>
<accession>A0A9X2IFK0</accession>
<evidence type="ECO:0000259" key="2">
    <source>
        <dbReference type="Pfam" id="PF03724"/>
    </source>
</evidence>
<dbReference type="InterPro" id="IPR005184">
    <property type="entry name" value="DUF306_Meta_HslJ"/>
</dbReference>
<evidence type="ECO:0000256" key="1">
    <source>
        <dbReference type="SAM" id="SignalP"/>
    </source>
</evidence>
<dbReference type="PROSITE" id="PS51257">
    <property type="entry name" value="PROKAR_LIPOPROTEIN"/>
    <property type="match status" value="1"/>
</dbReference>
<dbReference type="Gene3D" id="2.40.128.270">
    <property type="match status" value="2"/>
</dbReference>
<dbReference type="InterPro" id="IPR053147">
    <property type="entry name" value="Hsp_HslJ-like"/>
</dbReference>
<comment type="caution">
    <text evidence="3">The sequence shown here is derived from an EMBL/GenBank/DDBJ whole genome shotgun (WGS) entry which is preliminary data.</text>
</comment>
<feature type="chain" id="PRO_5040924235" evidence="1">
    <location>
        <begin position="27"/>
        <end position="270"/>
    </location>
</feature>
<dbReference type="AlphaFoldDB" id="A0A9X2IFK0"/>
<dbReference type="PANTHER" id="PTHR35535:SF2">
    <property type="entry name" value="DUF306 DOMAIN-CONTAINING PROTEIN"/>
    <property type="match status" value="1"/>
</dbReference>
<dbReference type="Proteomes" id="UP001139485">
    <property type="component" value="Unassembled WGS sequence"/>
</dbReference>
<feature type="domain" description="DUF306" evidence="2">
    <location>
        <begin position="43"/>
        <end position="144"/>
    </location>
</feature>
<protein>
    <submittedName>
        <fullName evidence="3">META domain-containing protein</fullName>
    </submittedName>
</protein>